<evidence type="ECO:0008006" key="3">
    <source>
        <dbReference type="Google" id="ProtNLM"/>
    </source>
</evidence>
<evidence type="ECO:0000313" key="2">
    <source>
        <dbReference type="Proteomes" id="UP001176806"/>
    </source>
</evidence>
<sequence>MKLKYLFLSLFFISIWSCDEKDLDLELVQVATPELMTKTDFRNSVAITVPKNIEKVGKIYAYKNYIFVSDVNKGVHVIDNSNPVLPKAIKYINIPGNEDISVKDDFLYADSATDLVVFDISDINSISLVERLEDVFTIYNYNIPIEAQAVDYGKMDYENEIIVGWKVTSEWRKKIDNRLIAVEIISNDVAFNSAESVTGQGGSLARFQIVENYLYTVGNYQMAIFNIQSLSSPVLENTQNAGWNIETMFQANGYLYLGSTNGMYIYSIENPSSPEYVSEFTHWEGCDPVIVDGDYAYLTLRGGNDCGQEESVLEVIDISDKAAPILANRYELQNPYGLGIKENTLFVCDGTSGLKLFDKVDPLHVKLTKTYGDVQAKDVIPLESNLLMVGGNTLYQYKYIEKGVELLSSYTLK</sequence>
<dbReference type="EMBL" id="JAUOEL010000003">
    <property type="protein sequence ID" value="MDO5974435.1"/>
    <property type="molecule type" value="Genomic_DNA"/>
</dbReference>
<reference evidence="1" key="1">
    <citation type="submission" date="2023-07" db="EMBL/GenBank/DDBJ databases">
        <title>Two novel species in the genus Flavivirga.</title>
        <authorList>
            <person name="Kwon K."/>
        </authorList>
    </citation>
    <scope>NUCLEOTIDE SEQUENCE</scope>
    <source>
        <strain evidence="1">KACC 14158</strain>
    </source>
</reference>
<dbReference type="RefSeq" id="WP_303301575.1">
    <property type="nucleotide sequence ID" value="NZ_BAABDA010000050.1"/>
</dbReference>
<name>A0ABT8WMP6_9FLAO</name>
<dbReference type="Pfam" id="PF08309">
    <property type="entry name" value="LVIVD"/>
    <property type="match status" value="4"/>
</dbReference>
<proteinExistence type="predicted"/>
<protein>
    <recommendedName>
        <fullName evidence="3">LVIVD repeat-containing protein</fullName>
    </recommendedName>
</protein>
<dbReference type="Proteomes" id="UP001176806">
    <property type="component" value="Unassembled WGS sequence"/>
</dbReference>
<evidence type="ECO:0000313" key="1">
    <source>
        <dbReference type="EMBL" id="MDO5974435.1"/>
    </source>
</evidence>
<dbReference type="SUPFAM" id="SSF63825">
    <property type="entry name" value="YWTD domain"/>
    <property type="match status" value="1"/>
</dbReference>
<gene>
    <name evidence="1" type="ORF">Q4Q40_09590</name>
</gene>
<comment type="caution">
    <text evidence="1">The sequence shown here is derived from an EMBL/GenBank/DDBJ whole genome shotgun (WGS) entry which is preliminary data.</text>
</comment>
<accession>A0ABT8WMP6</accession>
<keyword evidence="2" id="KW-1185">Reference proteome</keyword>
<dbReference type="InterPro" id="IPR013211">
    <property type="entry name" value="LVIVD"/>
</dbReference>
<organism evidence="1 2">
    <name type="scientific">Flavivirga jejuensis</name>
    <dbReference type="NCBI Taxonomy" id="870487"/>
    <lineage>
        <taxon>Bacteria</taxon>
        <taxon>Pseudomonadati</taxon>
        <taxon>Bacteroidota</taxon>
        <taxon>Flavobacteriia</taxon>
        <taxon>Flavobacteriales</taxon>
        <taxon>Flavobacteriaceae</taxon>
        <taxon>Flavivirga</taxon>
    </lineage>
</organism>